<dbReference type="PROSITE" id="PS51257">
    <property type="entry name" value="PROKAR_LIPOPROTEIN"/>
    <property type="match status" value="1"/>
</dbReference>
<dbReference type="STRING" id="1121324.CLIT_5c00280"/>
<name>A0A069RGV5_PEPLI</name>
<evidence type="ECO:0000313" key="3">
    <source>
        <dbReference type="Proteomes" id="UP000027946"/>
    </source>
</evidence>
<evidence type="ECO:0000256" key="1">
    <source>
        <dbReference type="SAM" id="SignalP"/>
    </source>
</evidence>
<feature type="chain" id="PRO_5039309827" description="Lipoprotein" evidence="1">
    <location>
        <begin position="22"/>
        <end position="185"/>
    </location>
</feature>
<keyword evidence="3" id="KW-1185">Reference proteome</keyword>
<protein>
    <recommendedName>
        <fullName evidence="4">Lipoprotein</fullName>
    </recommendedName>
</protein>
<organism evidence="2 3">
    <name type="scientific">Peptoclostridium litorale DSM 5388</name>
    <dbReference type="NCBI Taxonomy" id="1121324"/>
    <lineage>
        <taxon>Bacteria</taxon>
        <taxon>Bacillati</taxon>
        <taxon>Bacillota</taxon>
        <taxon>Clostridia</taxon>
        <taxon>Peptostreptococcales</taxon>
        <taxon>Peptoclostridiaceae</taxon>
        <taxon>Peptoclostridium</taxon>
    </lineage>
</organism>
<dbReference type="Proteomes" id="UP000027946">
    <property type="component" value="Unassembled WGS sequence"/>
</dbReference>
<feature type="signal peptide" evidence="1">
    <location>
        <begin position="1"/>
        <end position="21"/>
    </location>
</feature>
<evidence type="ECO:0000313" key="2">
    <source>
        <dbReference type="EMBL" id="KDR96018.1"/>
    </source>
</evidence>
<gene>
    <name evidence="2" type="ORF">CLIT_5c00280</name>
</gene>
<dbReference type="RefSeq" id="WP_038262496.1">
    <property type="nucleotide sequence ID" value="NZ_FSRH01000007.1"/>
</dbReference>
<reference evidence="2 3" key="1">
    <citation type="submission" date="2014-03" db="EMBL/GenBank/DDBJ databases">
        <title>Genome sequence of Clostridium litorale W6, DSM 5388.</title>
        <authorList>
            <person name="Poehlein A."/>
            <person name="Jagirdar A."/>
            <person name="Khonsari B."/>
            <person name="Chibani C.M."/>
            <person name="Gutierrez Gutierrez D.A."/>
            <person name="Davydova E."/>
            <person name="Alghaithi H.S."/>
            <person name="Nair K.P."/>
            <person name="Dhamotharan K."/>
            <person name="Chandran L."/>
            <person name="G W."/>
            <person name="Daniel R."/>
        </authorList>
    </citation>
    <scope>NUCLEOTIDE SEQUENCE [LARGE SCALE GENOMIC DNA]</scope>
    <source>
        <strain evidence="2 3">W6</strain>
    </source>
</reference>
<evidence type="ECO:0008006" key="4">
    <source>
        <dbReference type="Google" id="ProtNLM"/>
    </source>
</evidence>
<accession>A0A069RGV5</accession>
<proteinExistence type="predicted"/>
<dbReference type="EMBL" id="JJMM01000005">
    <property type="protein sequence ID" value="KDR96018.1"/>
    <property type="molecule type" value="Genomic_DNA"/>
</dbReference>
<keyword evidence="1" id="KW-0732">Signal</keyword>
<comment type="caution">
    <text evidence="2">The sequence shown here is derived from an EMBL/GenBank/DDBJ whole genome shotgun (WGS) entry which is preliminary data.</text>
</comment>
<dbReference type="AlphaFoldDB" id="A0A069RGV5"/>
<sequence length="185" mass="20474">MKGKRLWIMAALLAVIGIVTAGCGGKAPELKEVEGEWTEGTITFEQVSIEDDFKMEIANKSGDAETALEEINMFESIKGQTRGVVLNINAVDEKNGTVSIKVVDMYPGESDSTEGPYAFIYDNGKISIETVKEDSSFDKNQVMNFNVEIEDTGKGYSLEGTWEMKYEDESMVMKSKISALKLKKE</sequence>